<dbReference type="eggNOG" id="KOG0812">
    <property type="taxonomic scope" value="Eukaryota"/>
</dbReference>
<keyword evidence="4" id="KW-0812">Transmembrane</keyword>
<dbReference type="GO" id="GO:0006906">
    <property type="term" value="P:vesicle fusion"/>
    <property type="evidence" value="ECO:0000318"/>
    <property type="project" value="GO_Central"/>
</dbReference>
<keyword evidence="2" id="KW-0653">Protein transport</keyword>
<sequence length="346" mass="38316">MSVVAPGKSSYRDRTQEFLSVVERLKKSFSSANNAAASSTSSSSSISKPDATRSAVAIQSEFNKRASKIGFGIHQTSQKLSKLAKLAKRSSVFDDPTMEIQELTAVIKQDITALNAAVVDLQLLCNSQNESGNISSDTTTHSTTVVDNLKNRLMSATKEFKEVLTMRTENLKVHENRRQLFSSTASKDSTNPFVRQRPLASRSTANASPAPPPPWANGSASSSQLFPSKQTDGESQPLLQQQRQQQQQMVPLQDSYMQSRAEALHNVESTIHELSNIFTQLATMVSQQGELAIRIDENMDDTLSNVEGAQNQLVRYLNSISSNRWLMIKIFFVLIVFLMIFLFFVA</sequence>
<dbReference type="Proteomes" id="UP000008311">
    <property type="component" value="Unassembled WGS sequence"/>
</dbReference>
<evidence type="ECO:0000256" key="4">
    <source>
        <dbReference type="SAM" id="Phobius"/>
    </source>
</evidence>
<dbReference type="InterPro" id="IPR045242">
    <property type="entry name" value="Syntaxin"/>
</dbReference>
<dbReference type="PROSITE" id="PS50192">
    <property type="entry name" value="T_SNARE"/>
    <property type="match status" value="1"/>
</dbReference>
<dbReference type="InterPro" id="IPR010989">
    <property type="entry name" value="SNARE"/>
</dbReference>
<dbReference type="GO" id="GO:0005484">
    <property type="term" value="F:SNAP receptor activity"/>
    <property type="evidence" value="ECO:0000318"/>
    <property type="project" value="GO_Central"/>
</dbReference>
<keyword evidence="2" id="KW-0813">Transport</keyword>
<dbReference type="FunCoup" id="B9RPA3">
    <property type="interactions" value="3297"/>
</dbReference>
<evidence type="ECO:0000256" key="1">
    <source>
        <dbReference type="ARBA" id="ARBA00009063"/>
    </source>
</evidence>
<dbReference type="OrthoDB" id="421009at2759"/>
<dbReference type="GO" id="GO:0000149">
    <property type="term" value="F:SNARE binding"/>
    <property type="evidence" value="ECO:0000318"/>
    <property type="project" value="GO_Central"/>
</dbReference>
<dbReference type="KEGG" id="rcu:8278588"/>
<organism evidence="6 7">
    <name type="scientific">Ricinus communis</name>
    <name type="common">Castor bean</name>
    <dbReference type="NCBI Taxonomy" id="3988"/>
    <lineage>
        <taxon>Eukaryota</taxon>
        <taxon>Viridiplantae</taxon>
        <taxon>Streptophyta</taxon>
        <taxon>Embryophyta</taxon>
        <taxon>Tracheophyta</taxon>
        <taxon>Spermatophyta</taxon>
        <taxon>Magnoliopsida</taxon>
        <taxon>eudicotyledons</taxon>
        <taxon>Gunneridae</taxon>
        <taxon>Pentapetalae</taxon>
        <taxon>rosids</taxon>
        <taxon>fabids</taxon>
        <taxon>Malpighiales</taxon>
        <taxon>Euphorbiaceae</taxon>
        <taxon>Acalyphoideae</taxon>
        <taxon>Acalypheae</taxon>
        <taxon>Ricinus</taxon>
    </lineage>
</organism>
<dbReference type="PANTHER" id="PTHR19957:SF415">
    <property type="entry name" value="SYNTAXIN-32"/>
    <property type="match status" value="1"/>
</dbReference>
<dbReference type="GO" id="GO:0012505">
    <property type="term" value="C:endomembrane system"/>
    <property type="evidence" value="ECO:0000318"/>
    <property type="project" value="GO_Central"/>
</dbReference>
<accession>B9RPA3</accession>
<keyword evidence="4" id="KW-0472">Membrane</keyword>
<dbReference type="GO" id="GO:0031201">
    <property type="term" value="C:SNARE complex"/>
    <property type="evidence" value="ECO:0000318"/>
    <property type="project" value="GO_Central"/>
</dbReference>
<feature type="region of interest" description="Disordered" evidence="3">
    <location>
        <begin position="199"/>
        <end position="251"/>
    </location>
</feature>
<proteinExistence type="inferred from homology"/>
<evidence type="ECO:0000313" key="6">
    <source>
        <dbReference type="EMBL" id="EEF47021.1"/>
    </source>
</evidence>
<dbReference type="PANTHER" id="PTHR19957">
    <property type="entry name" value="SYNTAXIN"/>
    <property type="match status" value="1"/>
</dbReference>
<dbReference type="CDD" id="cd15844">
    <property type="entry name" value="SNARE_syntaxin5"/>
    <property type="match status" value="1"/>
</dbReference>
<protein>
    <submittedName>
        <fullName evidence="6">Syntaxin, putative</fullName>
    </submittedName>
</protein>
<evidence type="ECO:0000256" key="3">
    <source>
        <dbReference type="SAM" id="MobiDB-lite"/>
    </source>
</evidence>
<dbReference type="Gene3D" id="1.20.58.70">
    <property type="match status" value="1"/>
</dbReference>
<keyword evidence="7" id="KW-1185">Reference proteome</keyword>
<dbReference type="AlphaFoldDB" id="B9RPA3"/>
<gene>
    <name evidence="6" type="ORF">RCOM_0925890</name>
</gene>
<feature type="compositionally biased region" description="Low complexity" evidence="3">
    <location>
        <begin position="236"/>
        <end position="251"/>
    </location>
</feature>
<dbReference type="InterPro" id="IPR006012">
    <property type="entry name" value="Syntaxin/epimorphin_CS"/>
</dbReference>
<feature type="transmembrane region" description="Helical" evidence="4">
    <location>
        <begin position="325"/>
        <end position="345"/>
    </location>
</feature>
<keyword evidence="4" id="KW-1133">Transmembrane helix</keyword>
<dbReference type="Pfam" id="PF11416">
    <property type="entry name" value="Syntaxin-5_N"/>
    <property type="match status" value="1"/>
</dbReference>
<evidence type="ECO:0000313" key="7">
    <source>
        <dbReference type="Proteomes" id="UP000008311"/>
    </source>
</evidence>
<dbReference type="OMA" id="EANHQTI"/>
<dbReference type="STRING" id="3988.B9RPA3"/>
<dbReference type="Pfam" id="PF05739">
    <property type="entry name" value="SNARE"/>
    <property type="match status" value="1"/>
</dbReference>
<dbReference type="GO" id="GO:0006888">
    <property type="term" value="P:endoplasmic reticulum to Golgi vesicle-mediated transport"/>
    <property type="evidence" value="ECO:0000318"/>
    <property type="project" value="GO_Central"/>
</dbReference>
<dbReference type="GO" id="GO:0000139">
    <property type="term" value="C:Golgi membrane"/>
    <property type="evidence" value="ECO:0000318"/>
    <property type="project" value="GO_Central"/>
</dbReference>
<comment type="similarity">
    <text evidence="1">Belongs to the syntaxin family.</text>
</comment>
<dbReference type="InterPro" id="IPR021538">
    <property type="entry name" value="Syntaxin-5_N"/>
</dbReference>
<dbReference type="PROSITE" id="PS00914">
    <property type="entry name" value="SYNTAXIN"/>
    <property type="match status" value="1"/>
</dbReference>
<dbReference type="EMBL" id="EQ973791">
    <property type="protein sequence ID" value="EEF47021.1"/>
    <property type="molecule type" value="Genomic_DNA"/>
</dbReference>
<dbReference type="InterPro" id="IPR000727">
    <property type="entry name" value="T_SNARE_dom"/>
</dbReference>
<evidence type="ECO:0000256" key="2">
    <source>
        <dbReference type="ARBA" id="ARBA00022927"/>
    </source>
</evidence>
<feature type="compositionally biased region" description="Polar residues" evidence="3">
    <location>
        <begin position="224"/>
        <end position="234"/>
    </location>
</feature>
<dbReference type="SUPFAM" id="SSF47661">
    <property type="entry name" value="t-snare proteins"/>
    <property type="match status" value="1"/>
</dbReference>
<feature type="domain" description="T-SNARE coiled-coil homology" evidence="5">
    <location>
        <begin position="254"/>
        <end position="316"/>
    </location>
</feature>
<dbReference type="InParanoid" id="B9RPA3"/>
<dbReference type="GO" id="GO:0006886">
    <property type="term" value="P:intracellular protein transport"/>
    <property type="evidence" value="ECO:0000318"/>
    <property type="project" value="GO_Central"/>
</dbReference>
<name>B9RPA3_RICCO</name>
<evidence type="ECO:0000259" key="5">
    <source>
        <dbReference type="PROSITE" id="PS50192"/>
    </source>
</evidence>
<dbReference type="GO" id="GO:0048278">
    <property type="term" value="P:vesicle docking"/>
    <property type="evidence" value="ECO:0000318"/>
    <property type="project" value="GO_Central"/>
</dbReference>
<reference evidence="7" key="1">
    <citation type="journal article" date="2010" name="Nat. Biotechnol.">
        <title>Draft genome sequence of the oilseed species Ricinus communis.</title>
        <authorList>
            <person name="Chan A.P."/>
            <person name="Crabtree J."/>
            <person name="Zhao Q."/>
            <person name="Lorenzi H."/>
            <person name="Orvis J."/>
            <person name="Puiu D."/>
            <person name="Melake-Berhan A."/>
            <person name="Jones K.M."/>
            <person name="Redman J."/>
            <person name="Chen G."/>
            <person name="Cahoon E.B."/>
            <person name="Gedil M."/>
            <person name="Stanke M."/>
            <person name="Haas B.J."/>
            <person name="Wortman J.R."/>
            <person name="Fraser-Liggett C.M."/>
            <person name="Ravel J."/>
            <person name="Rabinowicz P.D."/>
        </authorList>
    </citation>
    <scope>NUCLEOTIDE SEQUENCE [LARGE SCALE GENOMIC DNA]</scope>
    <source>
        <strain evidence="7">cv. Hale</strain>
    </source>
</reference>
<dbReference type="SMART" id="SM00397">
    <property type="entry name" value="t_SNARE"/>
    <property type="match status" value="1"/>
</dbReference>